<dbReference type="PANTHER" id="PTHR46375">
    <property type="entry name" value="KELCH REPEAT AND BTB DOMAIN-CONTAINING PROTEIN 13-RELATED"/>
    <property type="match status" value="1"/>
</dbReference>
<dbReference type="InterPro" id="IPR014756">
    <property type="entry name" value="Ig_E-set"/>
</dbReference>
<dbReference type="SUPFAM" id="SSF81296">
    <property type="entry name" value="E set domains"/>
    <property type="match status" value="2"/>
</dbReference>
<keyword evidence="4" id="KW-1185">Reference proteome</keyword>
<sequence length="701" mass="77069">MILKSALRHWLLFLWLFCSLTACRQEEAFEQRDYPRLRETLVLAVEKASATFGGTVLSSGTSDIIDHGFIWRKAVSSQPDFKDIPENFTAMERISLGSLRGGSAFQSTVSYGLEAGQSYSVRAYLKTKDGYTVYGQPVAFVSQGSALPVITQIQPESAVWGDTLTITGTNFSYLSENITVFFDEGLPAKVLSATPTVIRCLVPESLTKEECKISIKTVAGIATSTATFKLDTSRPIIAGISPALGTFGETLTITGKNFSGAPQYWRVVFDYNYYQIQGVVTDVNPTEIKAVVPALDRRFSSVKLARVSSSRTIVSDPAPDLFQMKPPKIASVELLSSGVSKWVKVTGSGFSKPAVTFAGVRADADARVSTEFLFNPADGVFPRPTSLVDLKVTSAEQEDSQRISFTYTAPWVKRANRDIGPFSGSPGTPIAAFALQDNGYFLFSRDFYSPVQAYRYNPQLYDWQRLPDLPVMAGAFSGSNLGTVVIDDQAYILSGKMYESTPPTMWRYKPATNEWKEVKAPGLPITSNQYSNNRPYVMTGIGNKVYLLAGEEGGSLWEYSAVNDTWARKRTNLLPASSVFSGAFSVNGILYGVSIGQNQDVAMLYSYNPASDEWQLKTNFPFAIANATRQCTAYSSGQLGYIVSMQETVSYDPASNTIKRLLQNPGNSSNTYTNTILGFSYQKNAYLLNAAYLDFWEVTHN</sequence>
<evidence type="ECO:0000313" key="3">
    <source>
        <dbReference type="EMBL" id="GAA4462203.1"/>
    </source>
</evidence>
<dbReference type="InterPro" id="IPR013783">
    <property type="entry name" value="Ig-like_fold"/>
</dbReference>
<dbReference type="Gene3D" id="2.60.40.10">
    <property type="entry name" value="Immunoglobulins"/>
    <property type="match status" value="2"/>
</dbReference>
<dbReference type="Proteomes" id="UP001501175">
    <property type="component" value="Unassembled WGS sequence"/>
</dbReference>
<dbReference type="CDD" id="cd00603">
    <property type="entry name" value="IPT_PCSR"/>
    <property type="match status" value="1"/>
</dbReference>
<feature type="signal peptide" evidence="1">
    <location>
        <begin position="1"/>
        <end position="24"/>
    </location>
</feature>
<evidence type="ECO:0000259" key="2">
    <source>
        <dbReference type="SMART" id="SM00429"/>
    </source>
</evidence>
<organism evidence="3 4">
    <name type="scientific">Nibrella saemangeumensis</name>
    <dbReference type="NCBI Taxonomy" id="1084526"/>
    <lineage>
        <taxon>Bacteria</taxon>
        <taxon>Pseudomonadati</taxon>
        <taxon>Bacteroidota</taxon>
        <taxon>Cytophagia</taxon>
        <taxon>Cytophagales</taxon>
        <taxon>Spirosomataceae</taxon>
        <taxon>Nibrella</taxon>
    </lineage>
</organism>
<keyword evidence="1" id="KW-0732">Signal</keyword>
<proteinExistence type="predicted"/>
<dbReference type="Pfam" id="PF01833">
    <property type="entry name" value="TIG"/>
    <property type="match status" value="2"/>
</dbReference>
<comment type="caution">
    <text evidence="3">The sequence shown here is derived from an EMBL/GenBank/DDBJ whole genome shotgun (WGS) entry which is preliminary data.</text>
</comment>
<protein>
    <recommendedName>
        <fullName evidence="2">IPT/TIG domain-containing protein</fullName>
    </recommendedName>
</protein>
<dbReference type="PANTHER" id="PTHR46375:SF3">
    <property type="entry name" value="KELCH REPEAT AND BTB DOMAIN-CONTAINING PROTEIN 13"/>
    <property type="match status" value="1"/>
</dbReference>
<reference evidence="4" key="1">
    <citation type="journal article" date="2019" name="Int. J. Syst. Evol. Microbiol.">
        <title>The Global Catalogue of Microorganisms (GCM) 10K type strain sequencing project: providing services to taxonomists for standard genome sequencing and annotation.</title>
        <authorList>
            <consortium name="The Broad Institute Genomics Platform"/>
            <consortium name="The Broad Institute Genome Sequencing Center for Infectious Disease"/>
            <person name="Wu L."/>
            <person name="Ma J."/>
        </authorList>
    </citation>
    <scope>NUCLEOTIDE SEQUENCE [LARGE SCALE GENOMIC DNA]</scope>
    <source>
        <strain evidence="4">JCM 17927</strain>
    </source>
</reference>
<dbReference type="EMBL" id="BAABHD010000068">
    <property type="protein sequence ID" value="GAA4462203.1"/>
    <property type="molecule type" value="Genomic_DNA"/>
</dbReference>
<accession>A0ABP8NA67</accession>
<evidence type="ECO:0000256" key="1">
    <source>
        <dbReference type="SAM" id="SignalP"/>
    </source>
</evidence>
<dbReference type="Gene3D" id="2.120.10.80">
    <property type="entry name" value="Kelch-type beta propeller"/>
    <property type="match status" value="1"/>
</dbReference>
<name>A0ABP8NA67_9BACT</name>
<feature type="domain" description="IPT/TIG" evidence="2">
    <location>
        <begin position="147"/>
        <end position="231"/>
    </location>
</feature>
<dbReference type="PROSITE" id="PS51257">
    <property type="entry name" value="PROKAR_LIPOPROTEIN"/>
    <property type="match status" value="1"/>
</dbReference>
<dbReference type="SUPFAM" id="SSF117281">
    <property type="entry name" value="Kelch motif"/>
    <property type="match status" value="1"/>
</dbReference>
<evidence type="ECO:0000313" key="4">
    <source>
        <dbReference type="Proteomes" id="UP001501175"/>
    </source>
</evidence>
<dbReference type="InterPro" id="IPR015915">
    <property type="entry name" value="Kelch-typ_b-propeller"/>
</dbReference>
<dbReference type="InterPro" id="IPR002909">
    <property type="entry name" value="IPT_dom"/>
</dbReference>
<dbReference type="RefSeq" id="WP_345246059.1">
    <property type="nucleotide sequence ID" value="NZ_BAABHD010000068.1"/>
</dbReference>
<feature type="chain" id="PRO_5046301399" description="IPT/TIG domain-containing protein" evidence="1">
    <location>
        <begin position="25"/>
        <end position="701"/>
    </location>
</feature>
<dbReference type="SMART" id="SM00429">
    <property type="entry name" value="IPT"/>
    <property type="match status" value="1"/>
</dbReference>
<gene>
    <name evidence="3" type="ORF">GCM10023189_38610</name>
</gene>
<dbReference type="InterPro" id="IPR052392">
    <property type="entry name" value="Kelch-BTB_domain-containing"/>
</dbReference>